<dbReference type="SUPFAM" id="SSF57829">
    <property type="entry name" value="Zn-binding ribosomal proteins"/>
    <property type="match status" value="1"/>
</dbReference>
<dbReference type="InterPro" id="IPR018264">
    <property type="entry name" value="Ribosomal_bL33_CS"/>
</dbReference>
<comment type="caution">
    <text evidence="6">The sequence shown here is derived from an EMBL/GenBank/DDBJ whole genome shotgun (WGS) entry which is preliminary data.</text>
</comment>
<evidence type="ECO:0000256" key="2">
    <source>
        <dbReference type="ARBA" id="ARBA00022980"/>
    </source>
</evidence>
<dbReference type="AlphaFoldDB" id="A0A024P6R8"/>
<protein>
    <recommendedName>
        <fullName evidence="4 5">Large ribosomal subunit protein bL33</fullName>
    </recommendedName>
</protein>
<dbReference type="InterPro" id="IPR038584">
    <property type="entry name" value="Ribosomal_bL33_sf"/>
</dbReference>
<dbReference type="HAMAP" id="MF_00294">
    <property type="entry name" value="Ribosomal_bL33"/>
    <property type="match status" value="1"/>
</dbReference>
<dbReference type="PANTHER" id="PTHR43168:SF2">
    <property type="entry name" value="LARGE RIBOSOMAL SUBUNIT PROTEIN BL33C"/>
    <property type="match status" value="1"/>
</dbReference>
<dbReference type="NCBIfam" id="TIGR01023">
    <property type="entry name" value="rpmG_bact"/>
    <property type="match status" value="1"/>
</dbReference>
<gene>
    <name evidence="6" type="primary">rpmG2</name>
    <name evidence="5" type="synonym">rpmG</name>
    <name evidence="6" type="ORF">BN983_02625</name>
</gene>
<dbReference type="Proteomes" id="UP000028868">
    <property type="component" value="Unassembled WGS sequence"/>
</dbReference>
<evidence type="ECO:0000313" key="7">
    <source>
        <dbReference type="Proteomes" id="UP000028868"/>
    </source>
</evidence>
<dbReference type="GeneID" id="78008067"/>
<dbReference type="Pfam" id="PF00471">
    <property type="entry name" value="Ribosomal_L33"/>
    <property type="match status" value="1"/>
</dbReference>
<dbReference type="GO" id="GO:0006412">
    <property type="term" value="P:translation"/>
    <property type="evidence" value="ECO:0007669"/>
    <property type="project" value="UniProtKB-UniRule"/>
</dbReference>
<keyword evidence="2 5" id="KW-0689">Ribosomal protein</keyword>
<comment type="similarity">
    <text evidence="1 5">Belongs to the bacterial ribosomal protein bL33 family.</text>
</comment>
<dbReference type="GO" id="GO:1990904">
    <property type="term" value="C:ribonucleoprotein complex"/>
    <property type="evidence" value="ECO:0007669"/>
    <property type="project" value="UniProtKB-KW"/>
</dbReference>
<dbReference type="NCBIfam" id="NF001764">
    <property type="entry name" value="PRK00504.1"/>
    <property type="match status" value="1"/>
</dbReference>
<evidence type="ECO:0000313" key="6">
    <source>
        <dbReference type="EMBL" id="CDQ24351.1"/>
    </source>
</evidence>
<organism evidence="6 7">
    <name type="scientific">Halobacillus karajensis</name>
    <dbReference type="NCBI Taxonomy" id="195088"/>
    <lineage>
        <taxon>Bacteria</taxon>
        <taxon>Bacillati</taxon>
        <taxon>Bacillota</taxon>
        <taxon>Bacilli</taxon>
        <taxon>Bacillales</taxon>
        <taxon>Bacillaceae</taxon>
        <taxon>Halobacillus</taxon>
    </lineage>
</organism>
<dbReference type="EMBL" id="CCDI010000003">
    <property type="protein sequence ID" value="CDQ24351.1"/>
    <property type="molecule type" value="Genomic_DNA"/>
</dbReference>
<evidence type="ECO:0000256" key="1">
    <source>
        <dbReference type="ARBA" id="ARBA00007596"/>
    </source>
</evidence>
<dbReference type="InterPro" id="IPR011332">
    <property type="entry name" value="Ribosomal_zn-bd"/>
</dbReference>
<keyword evidence="7" id="KW-1185">Reference proteome</keyword>
<dbReference type="NCBIfam" id="NF001860">
    <property type="entry name" value="PRK00595.1"/>
    <property type="match status" value="1"/>
</dbReference>
<dbReference type="GO" id="GO:0005737">
    <property type="term" value="C:cytoplasm"/>
    <property type="evidence" value="ECO:0007669"/>
    <property type="project" value="UniProtKB-ARBA"/>
</dbReference>
<evidence type="ECO:0000256" key="4">
    <source>
        <dbReference type="ARBA" id="ARBA00035176"/>
    </source>
</evidence>
<proteinExistence type="inferred from homology"/>
<dbReference type="GO" id="GO:0003735">
    <property type="term" value="F:structural constituent of ribosome"/>
    <property type="evidence" value="ECO:0007669"/>
    <property type="project" value="InterPro"/>
</dbReference>
<name>A0A024P6R8_9BACI</name>
<sequence length="49" mass="5816">MRVNITLACTETGDRNYISTKNKRKNPERLELMKYSPRVGKHTLHRETK</sequence>
<dbReference type="GO" id="GO:0005840">
    <property type="term" value="C:ribosome"/>
    <property type="evidence" value="ECO:0007669"/>
    <property type="project" value="UniProtKB-KW"/>
</dbReference>
<accession>A0A024P6R8</accession>
<dbReference type="PROSITE" id="PS00582">
    <property type="entry name" value="RIBOSOMAL_L33"/>
    <property type="match status" value="1"/>
</dbReference>
<reference evidence="7" key="1">
    <citation type="submission" date="2014-03" db="EMBL/GenBank/DDBJ databases">
        <authorList>
            <person name="Urmite Genomes U."/>
        </authorList>
    </citation>
    <scope>NUCLEOTIDE SEQUENCE [LARGE SCALE GENOMIC DNA]</scope>
    <source>
        <strain evidence="7">HD-03</strain>
    </source>
</reference>
<dbReference type="RefSeq" id="WP_035509116.1">
    <property type="nucleotide sequence ID" value="NZ_CCDH010000001.1"/>
</dbReference>
<dbReference type="PANTHER" id="PTHR43168">
    <property type="entry name" value="50S RIBOSOMAL PROTEIN L33, CHLOROPLASTIC"/>
    <property type="match status" value="1"/>
</dbReference>
<dbReference type="InterPro" id="IPR001705">
    <property type="entry name" value="Ribosomal_bL33"/>
</dbReference>
<dbReference type="OrthoDB" id="197660at2"/>
<evidence type="ECO:0000256" key="3">
    <source>
        <dbReference type="ARBA" id="ARBA00023274"/>
    </source>
</evidence>
<dbReference type="Gene3D" id="2.20.28.120">
    <property type="entry name" value="Ribosomal protein L33"/>
    <property type="match status" value="1"/>
</dbReference>
<evidence type="ECO:0000256" key="5">
    <source>
        <dbReference type="HAMAP-Rule" id="MF_00294"/>
    </source>
</evidence>
<reference evidence="6 7" key="2">
    <citation type="submission" date="2014-05" db="EMBL/GenBank/DDBJ databases">
        <title>Draft genome sequence of Halobacillus karajensis HK-03.</title>
        <authorList>
            <person name="Khelaifia S."/>
            <person name="Croce O."/>
            <person name="Lagier J.C."/>
            <person name="Raoult D."/>
        </authorList>
    </citation>
    <scope>NUCLEOTIDE SEQUENCE [LARGE SCALE GENOMIC DNA]</scope>
    <source>
        <strain evidence="6 7">HD-03</strain>
    </source>
</reference>
<keyword evidence="3 5" id="KW-0687">Ribonucleoprotein</keyword>